<dbReference type="AlphaFoldDB" id="A0A7C5DCY3"/>
<evidence type="ECO:0000256" key="1">
    <source>
        <dbReference type="ARBA" id="ARBA00000135"/>
    </source>
</evidence>
<evidence type="ECO:0000313" key="10">
    <source>
        <dbReference type="EMBL" id="HHE31293.1"/>
    </source>
</evidence>
<dbReference type="GO" id="GO:0005737">
    <property type="term" value="C:cytoplasm"/>
    <property type="evidence" value="ECO:0007669"/>
    <property type="project" value="UniProtKB-SubCell"/>
</dbReference>
<dbReference type="EC" id="3.4.11.10" evidence="8"/>
<dbReference type="PROSITE" id="PS00631">
    <property type="entry name" value="CYTOSOL_AP"/>
    <property type="match status" value="1"/>
</dbReference>
<comment type="catalytic activity">
    <reaction evidence="1 8">
        <text>Release of an N-terminal amino acid, Xaa-|-Yaa-, in which Xaa is preferably Leu, but may be other amino acids including Pro although not Arg or Lys, and Yaa may be Pro. Amino acid amides and methyl esters are also readily hydrolyzed, but rates on arylamides are exceedingly low.</text>
        <dbReference type="EC" id="3.4.11.1"/>
    </reaction>
</comment>
<keyword evidence="6 8" id="KW-0378">Hydrolase</keyword>
<dbReference type="GO" id="GO:0070006">
    <property type="term" value="F:metalloaminopeptidase activity"/>
    <property type="evidence" value="ECO:0007669"/>
    <property type="project" value="InterPro"/>
</dbReference>
<comment type="subcellular location">
    <subcellularLocation>
        <location evidence="8">Cytoplasm</location>
    </subcellularLocation>
</comment>
<feature type="binding site" evidence="8">
    <location>
        <position position="355"/>
    </location>
    <ligand>
        <name>Mn(2+)</name>
        <dbReference type="ChEBI" id="CHEBI:29035"/>
        <label>2</label>
    </ligand>
</feature>
<feature type="binding site" evidence="8">
    <location>
        <position position="276"/>
    </location>
    <ligand>
        <name>Mn(2+)</name>
        <dbReference type="ChEBI" id="CHEBI:29035"/>
        <label>2</label>
    </ligand>
</feature>
<dbReference type="PRINTS" id="PR00481">
    <property type="entry name" value="LAMNOPPTDASE"/>
</dbReference>
<dbReference type="Gene3D" id="3.40.220.10">
    <property type="entry name" value="Leucine Aminopeptidase, subunit E, domain 1"/>
    <property type="match status" value="1"/>
</dbReference>
<evidence type="ECO:0000259" key="9">
    <source>
        <dbReference type="PROSITE" id="PS00631"/>
    </source>
</evidence>
<dbReference type="SUPFAM" id="SSF53187">
    <property type="entry name" value="Zn-dependent exopeptidases"/>
    <property type="match status" value="1"/>
</dbReference>
<dbReference type="InterPro" id="IPR043472">
    <property type="entry name" value="Macro_dom-like"/>
</dbReference>
<evidence type="ECO:0000256" key="7">
    <source>
        <dbReference type="ARBA" id="ARBA00023211"/>
    </source>
</evidence>
<feature type="binding site" evidence="8">
    <location>
        <position position="353"/>
    </location>
    <ligand>
        <name>Mn(2+)</name>
        <dbReference type="ChEBI" id="CHEBI:29035"/>
        <label>1</label>
    </ligand>
</feature>
<feature type="binding site" evidence="8">
    <location>
        <position position="276"/>
    </location>
    <ligand>
        <name>Mn(2+)</name>
        <dbReference type="ChEBI" id="CHEBI:29035"/>
        <label>1</label>
    </ligand>
</feature>
<accession>A0A7C5DCY3</accession>
<reference evidence="10" key="1">
    <citation type="journal article" date="2020" name="mSystems">
        <title>Genome- and Community-Level Interaction Insights into Carbon Utilization and Element Cycling Functions of Hydrothermarchaeota in Hydrothermal Sediment.</title>
        <authorList>
            <person name="Zhou Z."/>
            <person name="Liu Y."/>
            <person name="Xu W."/>
            <person name="Pan J."/>
            <person name="Luo Z.H."/>
            <person name="Li M."/>
        </authorList>
    </citation>
    <scope>NUCLEOTIDE SEQUENCE [LARGE SCALE GENOMIC DNA]</scope>
    <source>
        <strain evidence="10">HyVt-633</strain>
    </source>
</reference>
<dbReference type="NCBIfam" id="NF002073">
    <property type="entry name" value="PRK00913.1-2"/>
    <property type="match status" value="1"/>
</dbReference>
<dbReference type="Gene3D" id="3.40.630.10">
    <property type="entry name" value="Zn peptidases"/>
    <property type="match status" value="1"/>
</dbReference>
<evidence type="ECO:0000256" key="4">
    <source>
        <dbReference type="ARBA" id="ARBA00022438"/>
    </source>
</evidence>
<feature type="binding site" evidence="8">
    <location>
        <position position="271"/>
    </location>
    <ligand>
        <name>Mn(2+)</name>
        <dbReference type="ChEBI" id="CHEBI:29035"/>
        <label>2</label>
    </ligand>
</feature>
<sequence length="503" mass="52332">MRLTVTAKEGGSIKADALVLFISTKELKKEAAKLLKNLGADQGALKDFKASAGDIAMAYREASGKSASRLILAGIGDGDKPELFRKAAQAVTSKAVDLKIGTLAFDCSASAQWAKQSKSTADELAAILAGAAQYGAYRFERLKSGKLDKKKGESKSKEIRELAFASLGDELAAIKSGANAGMIVGECQNAARDLVNLPGNHLSAEELAAAAVEAGKRGGFEVTVFDKAKITELQMGGLLAVNKGSQQPPTFTVMDYKPEGKAKKTVALVGKGVTFDSGGISLKPAQGMEEMKSDMGGAACVIEAVEAAARLELPVRVIGVVPATDNMPSGSAQKPGDVITTMSGITVEVGNTDAEGRLILADALAYAKKEYDPDVMIDLATLTGACIVALGYPVAGFFSNDDALAEQLFKSGQASGEKVWQFPLWGEYAEMIKSDVADVHNTGGRGAGAITAAKFLEKFIDGHKHWAHVDIAGPAFPAKGGSKVSGATGFGVRLLVELLKGLS</sequence>
<keyword evidence="4 8" id="KW-0031">Aminopeptidase</keyword>
<dbReference type="SUPFAM" id="SSF52949">
    <property type="entry name" value="Macro domain-like"/>
    <property type="match status" value="1"/>
</dbReference>
<dbReference type="InterPro" id="IPR000819">
    <property type="entry name" value="Peptidase_M17_C"/>
</dbReference>
<keyword evidence="8" id="KW-0479">Metal-binding</keyword>
<comment type="similarity">
    <text evidence="3 8">Belongs to the peptidase M17 family.</text>
</comment>
<dbReference type="GO" id="GO:0030145">
    <property type="term" value="F:manganese ion binding"/>
    <property type="evidence" value="ECO:0007669"/>
    <property type="project" value="UniProtKB-UniRule"/>
</dbReference>
<feature type="binding site" evidence="8">
    <location>
        <position position="294"/>
    </location>
    <ligand>
        <name>Mn(2+)</name>
        <dbReference type="ChEBI" id="CHEBI:29035"/>
        <label>2</label>
    </ligand>
</feature>
<proteinExistence type="inferred from homology"/>
<dbReference type="InterPro" id="IPR011356">
    <property type="entry name" value="Leucine_aapep/pepB"/>
</dbReference>
<keyword evidence="8" id="KW-0963">Cytoplasm</keyword>
<feature type="active site" evidence="8">
    <location>
        <position position="283"/>
    </location>
</feature>
<feature type="binding site" evidence="8">
    <location>
        <position position="355"/>
    </location>
    <ligand>
        <name>Mn(2+)</name>
        <dbReference type="ChEBI" id="CHEBI:29035"/>
        <label>1</label>
    </ligand>
</feature>
<keyword evidence="7 8" id="KW-0464">Manganese</keyword>
<comment type="function">
    <text evidence="8">Presumably involved in the processing and regular turnover of intracellular proteins. Catalyzes the removal of unsubstituted N-terminal amino acids from various peptides.</text>
</comment>
<dbReference type="NCBIfam" id="NF002082">
    <property type="entry name" value="PRK00913.3-4"/>
    <property type="match status" value="1"/>
</dbReference>
<evidence type="ECO:0000256" key="5">
    <source>
        <dbReference type="ARBA" id="ARBA00022670"/>
    </source>
</evidence>
<name>A0A7C5DCY3_9CHLB</name>
<feature type="domain" description="Cytosol aminopeptidase" evidence="9">
    <location>
        <begin position="351"/>
        <end position="358"/>
    </location>
</feature>
<keyword evidence="5 8" id="KW-0645">Protease</keyword>
<comment type="caution">
    <text evidence="10">The sequence shown here is derived from an EMBL/GenBank/DDBJ whole genome shotgun (WGS) entry which is preliminary data.</text>
</comment>
<evidence type="ECO:0000256" key="3">
    <source>
        <dbReference type="ARBA" id="ARBA00009528"/>
    </source>
</evidence>
<dbReference type="Proteomes" id="UP000886058">
    <property type="component" value="Unassembled WGS sequence"/>
</dbReference>
<organism evidence="10">
    <name type="scientific">Chlorobaculum parvum</name>
    <dbReference type="NCBI Taxonomy" id="274539"/>
    <lineage>
        <taxon>Bacteria</taxon>
        <taxon>Pseudomonadati</taxon>
        <taxon>Chlorobiota</taxon>
        <taxon>Chlorobiia</taxon>
        <taxon>Chlorobiales</taxon>
        <taxon>Chlorobiaceae</taxon>
        <taxon>Chlorobaculum</taxon>
    </lineage>
</organism>
<evidence type="ECO:0000256" key="6">
    <source>
        <dbReference type="ARBA" id="ARBA00022801"/>
    </source>
</evidence>
<feature type="active site" evidence="8">
    <location>
        <position position="357"/>
    </location>
</feature>
<comment type="cofactor">
    <cofactor evidence="8">
        <name>Mn(2+)</name>
        <dbReference type="ChEBI" id="CHEBI:29035"/>
    </cofactor>
    <text evidence="8">Binds 2 manganese ions per subunit.</text>
</comment>
<dbReference type="InterPro" id="IPR023042">
    <property type="entry name" value="Peptidase_M17_leu_NH2_pept"/>
</dbReference>
<dbReference type="HAMAP" id="MF_00181">
    <property type="entry name" value="Cytosol_peptidase_M17"/>
    <property type="match status" value="1"/>
</dbReference>
<dbReference type="InterPro" id="IPR008283">
    <property type="entry name" value="Peptidase_M17_N"/>
</dbReference>
<dbReference type="EC" id="3.4.11.1" evidence="8"/>
<evidence type="ECO:0000256" key="8">
    <source>
        <dbReference type="HAMAP-Rule" id="MF_00181"/>
    </source>
</evidence>
<gene>
    <name evidence="8" type="primary">pepA</name>
    <name evidence="10" type="ORF">ENL07_01295</name>
</gene>
<dbReference type="NCBIfam" id="NF002074">
    <property type="entry name" value="PRK00913.1-4"/>
    <property type="match status" value="1"/>
</dbReference>
<dbReference type="EMBL" id="DRSQ01000029">
    <property type="protein sequence ID" value="HHE31293.1"/>
    <property type="molecule type" value="Genomic_DNA"/>
</dbReference>
<dbReference type="PANTHER" id="PTHR11963:SF23">
    <property type="entry name" value="CYTOSOL AMINOPEPTIDASE"/>
    <property type="match status" value="1"/>
</dbReference>
<dbReference type="CDD" id="cd00433">
    <property type="entry name" value="Peptidase_M17"/>
    <property type="match status" value="1"/>
</dbReference>
<dbReference type="GO" id="GO:0006508">
    <property type="term" value="P:proteolysis"/>
    <property type="evidence" value="ECO:0007669"/>
    <property type="project" value="UniProtKB-KW"/>
</dbReference>
<evidence type="ECO:0000256" key="2">
    <source>
        <dbReference type="ARBA" id="ARBA00000967"/>
    </source>
</evidence>
<dbReference type="PANTHER" id="PTHR11963">
    <property type="entry name" value="LEUCINE AMINOPEPTIDASE-RELATED"/>
    <property type="match status" value="1"/>
</dbReference>
<dbReference type="Pfam" id="PF00883">
    <property type="entry name" value="Peptidase_M17"/>
    <property type="match status" value="1"/>
</dbReference>
<dbReference type="Pfam" id="PF02789">
    <property type="entry name" value="Peptidase_M17_N"/>
    <property type="match status" value="1"/>
</dbReference>
<protein>
    <recommendedName>
        <fullName evidence="8">Probable cytosol aminopeptidase</fullName>
        <ecNumber evidence="8">3.4.11.1</ecNumber>
    </recommendedName>
    <alternativeName>
        <fullName evidence="8">Leucine aminopeptidase</fullName>
        <shortName evidence="8">LAP</shortName>
        <ecNumber evidence="8">3.4.11.10</ecNumber>
    </alternativeName>
    <alternativeName>
        <fullName evidence="8">Leucyl aminopeptidase</fullName>
    </alternativeName>
</protein>
<comment type="catalytic activity">
    <reaction evidence="2 8">
        <text>Release of an N-terminal amino acid, preferentially leucine, but not glutamic or aspartic acids.</text>
        <dbReference type="EC" id="3.4.11.10"/>
    </reaction>
</comment>